<dbReference type="PROSITE" id="PS50850">
    <property type="entry name" value="MFS"/>
    <property type="match status" value="1"/>
</dbReference>
<reference evidence="7 8" key="1">
    <citation type="submission" date="2021-05" db="EMBL/GenBank/DDBJ databases">
        <title>Direct Submission.</title>
        <authorList>
            <person name="Li K."/>
            <person name="Gao J."/>
        </authorList>
    </citation>
    <scope>NUCLEOTIDE SEQUENCE [LARGE SCALE GENOMIC DNA]</scope>
    <source>
        <strain evidence="7 8">Mg02</strain>
    </source>
</reference>
<gene>
    <name evidence="7" type="ORF">KGD84_27070</name>
</gene>
<dbReference type="Proteomes" id="UP000676079">
    <property type="component" value="Chromosome"/>
</dbReference>
<proteinExistence type="predicted"/>
<evidence type="ECO:0000256" key="4">
    <source>
        <dbReference type="ARBA" id="ARBA00023136"/>
    </source>
</evidence>
<feature type="transmembrane region" description="Helical" evidence="5">
    <location>
        <begin position="285"/>
        <end position="308"/>
    </location>
</feature>
<feature type="transmembrane region" description="Helical" evidence="5">
    <location>
        <begin position="31"/>
        <end position="56"/>
    </location>
</feature>
<comment type="subcellular location">
    <subcellularLocation>
        <location evidence="1">Cell membrane</location>
        <topology evidence="1">Multi-pass membrane protein</topology>
    </subcellularLocation>
</comment>
<evidence type="ECO:0000256" key="3">
    <source>
        <dbReference type="ARBA" id="ARBA00022989"/>
    </source>
</evidence>
<feature type="transmembrane region" description="Helical" evidence="5">
    <location>
        <begin position="249"/>
        <end position="273"/>
    </location>
</feature>
<feature type="transmembrane region" description="Helical" evidence="5">
    <location>
        <begin position="345"/>
        <end position="371"/>
    </location>
</feature>
<accession>A0ABX8BJ00</accession>
<name>A0ABX8BJ00_9ACTN</name>
<protein>
    <submittedName>
        <fullName evidence="7">MFS transporter</fullName>
    </submittedName>
</protein>
<dbReference type="Pfam" id="PF13347">
    <property type="entry name" value="MFS_2"/>
    <property type="match status" value="1"/>
</dbReference>
<dbReference type="SUPFAM" id="SSF103473">
    <property type="entry name" value="MFS general substrate transporter"/>
    <property type="match status" value="1"/>
</dbReference>
<dbReference type="InterPro" id="IPR036259">
    <property type="entry name" value="MFS_trans_sf"/>
</dbReference>
<dbReference type="PANTHER" id="PTHR23528:SF1">
    <property type="entry name" value="MAJOR FACILITATOR SUPERFAMILY (MFS) PROFILE DOMAIN-CONTAINING PROTEIN"/>
    <property type="match status" value="1"/>
</dbReference>
<feature type="transmembrane region" description="Helical" evidence="5">
    <location>
        <begin position="108"/>
        <end position="126"/>
    </location>
</feature>
<dbReference type="InterPro" id="IPR020846">
    <property type="entry name" value="MFS_dom"/>
</dbReference>
<sequence length="434" mass="44552">MFLLTPAKDDATCPNPFPPSRTRGRRSLRRLIPVLGVGNLAVYAFYLGIGAVLLPLQVQGLTPGDEEAAVANLGLVSGVAAVFGTVFNPIGGALSDRTRSRWGRRNPWILGGAVAGLLLVLALGFADSLLMIALGWCLAQGAMNLHQAAVTAVIPDRVPHERRGTAAAAMGIAVAAAGVLGTGVATLFTGALPFGYIVLGGLVVAVAVVLTTTTHDPRGDELPPVAAGGRVGPLAALGRFLSALSHRDFTLVFVGRALLFFGYFLVLGFQLYILDYFVEMPEGLAPAAGVTVLSLVTAAATVVTTAVGGPLSDRLDRRRLFALVCGVVSAGAMLIPFFLPTWTGMLVFAVVNGSAFGCFMAVDTALATLVLPSGADAARDMGVLNIAAAGPQVIAPFIASTIILHLGGYGSLFLVGSAVGLLGALAIVFVRGVR</sequence>
<evidence type="ECO:0000256" key="2">
    <source>
        <dbReference type="ARBA" id="ARBA00022692"/>
    </source>
</evidence>
<evidence type="ECO:0000256" key="1">
    <source>
        <dbReference type="ARBA" id="ARBA00004651"/>
    </source>
</evidence>
<organism evidence="7 8">
    <name type="scientific">Nocardiopsis changdeensis</name>
    <dbReference type="NCBI Taxonomy" id="2831969"/>
    <lineage>
        <taxon>Bacteria</taxon>
        <taxon>Bacillati</taxon>
        <taxon>Actinomycetota</taxon>
        <taxon>Actinomycetes</taxon>
        <taxon>Streptosporangiales</taxon>
        <taxon>Nocardiopsidaceae</taxon>
        <taxon>Nocardiopsis</taxon>
    </lineage>
</organism>
<dbReference type="PANTHER" id="PTHR23528">
    <property type="match status" value="1"/>
</dbReference>
<keyword evidence="8" id="KW-1185">Reference proteome</keyword>
<keyword evidence="2 5" id="KW-0812">Transmembrane</keyword>
<evidence type="ECO:0000313" key="7">
    <source>
        <dbReference type="EMBL" id="QUX21987.1"/>
    </source>
</evidence>
<feature type="transmembrane region" description="Helical" evidence="5">
    <location>
        <begin position="412"/>
        <end position="430"/>
    </location>
</feature>
<evidence type="ECO:0000259" key="6">
    <source>
        <dbReference type="PROSITE" id="PS50850"/>
    </source>
</evidence>
<dbReference type="EMBL" id="CP074133">
    <property type="protein sequence ID" value="QUX21987.1"/>
    <property type="molecule type" value="Genomic_DNA"/>
</dbReference>
<feature type="transmembrane region" description="Helical" evidence="5">
    <location>
        <begin position="320"/>
        <end position="339"/>
    </location>
</feature>
<dbReference type="Gene3D" id="1.20.1250.20">
    <property type="entry name" value="MFS general substrate transporter like domains"/>
    <property type="match status" value="2"/>
</dbReference>
<evidence type="ECO:0000313" key="8">
    <source>
        <dbReference type="Proteomes" id="UP000676079"/>
    </source>
</evidence>
<feature type="domain" description="Major facilitator superfamily (MFS) profile" evidence="6">
    <location>
        <begin position="31"/>
        <end position="434"/>
    </location>
</feature>
<feature type="transmembrane region" description="Helical" evidence="5">
    <location>
        <begin position="132"/>
        <end position="154"/>
    </location>
</feature>
<feature type="transmembrane region" description="Helical" evidence="5">
    <location>
        <begin position="68"/>
        <end position="87"/>
    </location>
</feature>
<keyword evidence="4 5" id="KW-0472">Membrane</keyword>
<feature type="transmembrane region" description="Helical" evidence="5">
    <location>
        <begin position="383"/>
        <end position="406"/>
    </location>
</feature>
<feature type="transmembrane region" description="Helical" evidence="5">
    <location>
        <begin position="194"/>
        <end position="212"/>
    </location>
</feature>
<feature type="transmembrane region" description="Helical" evidence="5">
    <location>
        <begin position="166"/>
        <end position="188"/>
    </location>
</feature>
<keyword evidence="3 5" id="KW-1133">Transmembrane helix</keyword>
<evidence type="ECO:0000256" key="5">
    <source>
        <dbReference type="SAM" id="Phobius"/>
    </source>
</evidence>